<protein>
    <submittedName>
        <fullName evidence="1">Riboflavin synthase subunit alpha</fullName>
    </submittedName>
</protein>
<dbReference type="AlphaFoldDB" id="A0A2K4YHB8"/>
<accession>A0A2K4YHB8</accession>
<name>A0A2K4YHB8_9MYCO</name>
<organism evidence="1 2">
    <name type="scientific">Mycobacterium ahvazicum</name>
    <dbReference type="NCBI Taxonomy" id="1964395"/>
    <lineage>
        <taxon>Bacteria</taxon>
        <taxon>Bacillati</taxon>
        <taxon>Actinomycetota</taxon>
        <taxon>Actinomycetes</taxon>
        <taxon>Mycobacteriales</taxon>
        <taxon>Mycobacteriaceae</taxon>
        <taxon>Mycobacterium</taxon>
        <taxon>Mycobacterium simiae complex</taxon>
    </lineage>
</organism>
<proteinExistence type="predicted"/>
<dbReference type="EMBL" id="FXEG02000005">
    <property type="protein sequence ID" value="SOX56185.1"/>
    <property type="molecule type" value="Genomic_DNA"/>
</dbReference>
<sequence>MFTPSRFNVAYPPGGCIKTVRAHAPSADAQYVVQRGIARMPQPQIGIQDTCSLWALTGAALGGSLNRLPRRLPRAVRIATNSQVKSRPA</sequence>
<gene>
    <name evidence="1" type="ORF">MAAFP003_4886</name>
</gene>
<keyword evidence="2" id="KW-1185">Reference proteome</keyword>
<evidence type="ECO:0000313" key="1">
    <source>
        <dbReference type="EMBL" id="SOX56185.1"/>
    </source>
</evidence>
<comment type="caution">
    <text evidence="1">The sequence shown here is derived from an EMBL/GenBank/DDBJ whole genome shotgun (WGS) entry which is preliminary data.</text>
</comment>
<reference evidence="1" key="1">
    <citation type="submission" date="2018-01" db="EMBL/GenBank/DDBJ databases">
        <authorList>
            <consortium name="Urmite Genomes"/>
        </authorList>
    </citation>
    <scope>NUCLEOTIDE SEQUENCE [LARGE SCALE GENOMIC DNA]</scope>
    <source>
        <strain evidence="1">AFP003</strain>
    </source>
</reference>
<evidence type="ECO:0000313" key="2">
    <source>
        <dbReference type="Proteomes" id="UP000236318"/>
    </source>
</evidence>
<dbReference type="Proteomes" id="UP000236318">
    <property type="component" value="Unassembled WGS sequence"/>
</dbReference>